<dbReference type="PANTHER" id="PTHR31270">
    <property type="entry name" value="GLUTAMINYL-PEPTIDE CYCLOTRANSFERASE"/>
    <property type="match status" value="1"/>
</dbReference>
<reference evidence="3" key="1">
    <citation type="journal article" date="2019" name="Int. J. Syst. Evol. Microbiol.">
        <title>The Global Catalogue of Microorganisms (GCM) 10K type strain sequencing project: providing services to taxonomists for standard genome sequencing and annotation.</title>
        <authorList>
            <consortium name="The Broad Institute Genomics Platform"/>
            <consortium name="The Broad Institute Genome Sequencing Center for Infectious Disease"/>
            <person name="Wu L."/>
            <person name="Ma J."/>
        </authorList>
    </citation>
    <scope>NUCLEOTIDE SEQUENCE [LARGE SCALE GENOMIC DNA]</scope>
    <source>
        <strain evidence="3">JCM 31486</strain>
    </source>
</reference>
<dbReference type="PANTHER" id="PTHR31270:SF1">
    <property type="entry name" value="GLUTAMINYL-PEPTIDE CYCLOTRANSFERASE"/>
    <property type="match status" value="1"/>
</dbReference>
<evidence type="ECO:0000313" key="3">
    <source>
        <dbReference type="Proteomes" id="UP001597045"/>
    </source>
</evidence>
<evidence type="ECO:0000256" key="1">
    <source>
        <dbReference type="SAM" id="SignalP"/>
    </source>
</evidence>
<accession>A0ABW3MDR9</accession>
<keyword evidence="1" id="KW-0732">Signal</keyword>
<dbReference type="InterPro" id="IPR015943">
    <property type="entry name" value="WD40/YVTN_repeat-like_dom_sf"/>
</dbReference>
<dbReference type="Pfam" id="PF05096">
    <property type="entry name" value="Glu_cyclase_2"/>
    <property type="match status" value="1"/>
</dbReference>
<dbReference type="Proteomes" id="UP001597045">
    <property type="component" value="Unassembled WGS sequence"/>
</dbReference>
<keyword evidence="3" id="KW-1185">Reference proteome</keyword>
<name>A0ABW3MDR9_9PSEU</name>
<evidence type="ECO:0000313" key="2">
    <source>
        <dbReference type="EMBL" id="MFD1048855.1"/>
    </source>
</evidence>
<dbReference type="PROSITE" id="PS51257">
    <property type="entry name" value="PROKAR_LIPOPROTEIN"/>
    <property type="match status" value="1"/>
</dbReference>
<dbReference type="Gene3D" id="2.130.10.10">
    <property type="entry name" value="YVTN repeat-like/Quinoprotein amine dehydrogenase"/>
    <property type="match status" value="1"/>
</dbReference>
<gene>
    <name evidence="2" type="ORF">ACFQ1S_26625</name>
</gene>
<dbReference type="EMBL" id="JBHTIS010001833">
    <property type="protein sequence ID" value="MFD1048855.1"/>
    <property type="molecule type" value="Genomic_DNA"/>
</dbReference>
<dbReference type="InterPro" id="IPR007788">
    <property type="entry name" value="QCT"/>
</dbReference>
<dbReference type="SUPFAM" id="SSF50969">
    <property type="entry name" value="YVTN repeat-like/Quinoprotein amine dehydrogenase"/>
    <property type="match status" value="1"/>
</dbReference>
<proteinExistence type="predicted"/>
<comment type="caution">
    <text evidence="2">The sequence shown here is derived from an EMBL/GenBank/DDBJ whole genome shotgun (WGS) entry which is preliminary data.</text>
</comment>
<feature type="signal peptide" evidence="1">
    <location>
        <begin position="1"/>
        <end position="21"/>
    </location>
</feature>
<protein>
    <submittedName>
        <fullName evidence="2">Glutaminyl-peptide cyclotransferase</fullName>
    </submittedName>
</protein>
<feature type="chain" id="PRO_5045418707" evidence="1">
    <location>
        <begin position="22"/>
        <end position="254"/>
    </location>
</feature>
<sequence length="254" mass="27024">MKVLLAVLACLALAACGTTPSAPPANERAQVISSTPHDTGAFTEGLELDGTTLYEGTGLEGQSDVRVVDLATGQVTKKAGLPDPMFGEGITVVGDKLWQLTYKDGVAIQRDKNTLAEIKRANYEGEGWGLCHDGSRLVMSNGTDQLTFRDPDTFAQVGTVTVRAKGDPVAMINELECTPDGIYANVWQTDTIIRIDPESGNVTASVDLANLLTPEERGGADVLNGIAAVPGTDEFLVTGKNWPKVFRVKFVTTQ</sequence>
<dbReference type="InterPro" id="IPR011044">
    <property type="entry name" value="Quino_amine_DH_bsu"/>
</dbReference>
<organism evidence="2 3">
    <name type="scientific">Kibdelosporangium lantanae</name>
    <dbReference type="NCBI Taxonomy" id="1497396"/>
    <lineage>
        <taxon>Bacteria</taxon>
        <taxon>Bacillati</taxon>
        <taxon>Actinomycetota</taxon>
        <taxon>Actinomycetes</taxon>
        <taxon>Pseudonocardiales</taxon>
        <taxon>Pseudonocardiaceae</taxon>
        <taxon>Kibdelosporangium</taxon>
    </lineage>
</organism>